<dbReference type="RefSeq" id="WP_092085502.1">
    <property type="nucleotide sequence ID" value="NZ_FNEL01000027.1"/>
</dbReference>
<feature type="transmembrane region" description="Helical" evidence="1">
    <location>
        <begin position="12"/>
        <end position="29"/>
    </location>
</feature>
<gene>
    <name evidence="2" type="ORF">CJ205_06895</name>
</gene>
<protein>
    <submittedName>
        <fullName evidence="2">Uncharacterized protein</fullName>
    </submittedName>
</protein>
<keyword evidence="1" id="KW-1133">Transmembrane helix</keyword>
<accession>A0A1G8M3H1</accession>
<dbReference type="EMBL" id="PNHE01000033">
    <property type="protein sequence ID" value="PMC57956.1"/>
    <property type="molecule type" value="Genomic_DNA"/>
</dbReference>
<comment type="caution">
    <text evidence="2">The sequence shown here is derived from an EMBL/GenBank/DDBJ whole genome shotgun (WGS) entry which is preliminary data.</text>
</comment>
<evidence type="ECO:0000313" key="2">
    <source>
        <dbReference type="EMBL" id="PMC57956.1"/>
    </source>
</evidence>
<evidence type="ECO:0000256" key="1">
    <source>
        <dbReference type="SAM" id="Phobius"/>
    </source>
</evidence>
<keyword evidence="1" id="KW-0812">Transmembrane</keyword>
<evidence type="ECO:0000313" key="3">
    <source>
        <dbReference type="Proteomes" id="UP000235682"/>
    </source>
</evidence>
<dbReference type="AlphaFoldDB" id="A0A1G8M3H1"/>
<proteinExistence type="predicted"/>
<dbReference type="Proteomes" id="UP000235682">
    <property type="component" value="Unassembled WGS sequence"/>
</dbReference>
<keyword evidence="3" id="KW-1185">Reference proteome</keyword>
<organism evidence="2 3">
    <name type="scientific">Dolosicoccus paucivorans</name>
    <dbReference type="NCBI Taxonomy" id="84521"/>
    <lineage>
        <taxon>Bacteria</taxon>
        <taxon>Bacillati</taxon>
        <taxon>Bacillota</taxon>
        <taxon>Bacilli</taxon>
        <taxon>Lactobacillales</taxon>
        <taxon>Aerococcaceae</taxon>
        <taxon>Dolosicoccus</taxon>
    </lineage>
</organism>
<sequence>MFKFIKQLFKFVMTVLKVVSFLSAVYLLLDERKQERIKDKLTTVADDLQDKADAIGETVQQQ</sequence>
<name>A0A1G8M3H1_9LACT</name>
<reference evidence="2 3" key="1">
    <citation type="submission" date="2017-09" db="EMBL/GenBank/DDBJ databases">
        <title>Bacterial strain isolated from the female urinary microbiota.</title>
        <authorList>
            <person name="Thomas-White K."/>
            <person name="Kumar N."/>
            <person name="Forster S."/>
            <person name="Putonti C."/>
            <person name="Lawley T."/>
            <person name="Wolfe A.J."/>
        </authorList>
    </citation>
    <scope>NUCLEOTIDE SEQUENCE [LARGE SCALE GENOMIC DNA]</scope>
    <source>
        <strain evidence="2 3">UMB0852</strain>
    </source>
</reference>
<keyword evidence="1" id="KW-0472">Membrane</keyword>